<dbReference type="RefSeq" id="WP_085493152.1">
    <property type="nucleotide sequence ID" value="NZ_FXAZ01000001.1"/>
</dbReference>
<gene>
    <name evidence="1" type="ORF">SAMN06295960_0949</name>
</gene>
<dbReference type="AlphaFoldDB" id="A0A1X7IZ99"/>
<dbReference type="InterPro" id="IPR013078">
    <property type="entry name" value="His_Pase_superF_clade-1"/>
</dbReference>
<accession>A0A1X7IZ99</accession>
<evidence type="ECO:0000313" key="2">
    <source>
        <dbReference type="Proteomes" id="UP000193834"/>
    </source>
</evidence>
<protein>
    <submittedName>
        <fullName evidence="1">Broad specificity phosphatase PhoE</fullName>
    </submittedName>
</protein>
<keyword evidence="2" id="KW-1185">Reference proteome</keyword>
<dbReference type="SUPFAM" id="SSF53254">
    <property type="entry name" value="Phosphoglycerate mutase-like"/>
    <property type="match status" value="1"/>
</dbReference>
<dbReference type="PANTHER" id="PTHR48100:SF59">
    <property type="entry name" value="ADENOSYLCOBALAMIN_ALPHA-RIBAZOLE PHOSPHATASE"/>
    <property type="match status" value="1"/>
</dbReference>
<dbReference type="GO" id="GO:0005737">
    <property type="term" value="C:cytoplasm"/>
    <property type="evidence" value="ECO:0007669"/>
    <property type="project" value="TreeGrafter"/>
</dbReference>
<dbReference type="STRING" id="1852522.SAMN06295960_0949"/>
<dbReference type="InterPro" id="IPR050275">
    <property type="entry name" value="PGM_Phosphatase"/>
</dbReference>
<proteinExistence type="predicted"/>
<dbReference type="InterPro" id="IPR029033">
    <property type="entry name" value="His_PPase_superfam"/>
</dbReference>
<dbReference type="Proteomes" id="UP000193834">
    <property type="component" value="Unassembled WGS sequence"/>
</dbReference>
<sequence length="175" mass="20443">MTTFYLIRHGEPDWKINEVYKLKGHGRDLVPLTPLGIQQVYKTSTDVRLKNAQLIISSPYTRALQTAAILSKQLTLEIKVEFDLREWQPDLSFQYDSLEQLKELGTDYDLNNGVYPAGESRLWESKSMMKERIGGVIDKYMDYEFVIISGHGMAFRTQYEIEEIPHAFIIEYKRE</sequence>
<dbReference type="SMART" id="SM00855">
    <property type="entry name" value="PGAM"/>
    <property type="match status" value="1"/>
</dbReference>
<reference evidence="1 2" key="1">
    <citation type="submission" date="2017-04" db="EMBL/GenBank/DDBJ databases">
        <authorList>
            <person name="Afonso C.L."/>
            <person name="Miller P.J."/>
            <person name="Scott M.A."/>
            <person name="Spackman E."/>
            <person name="Goraichik I."/>
            <person name="Dimitrov K.M."/>
            <person name="Suarez D.L."/>
            <person name="Swayne D.E."/>
        </authorList>
    </citation>
    <scope>NUCLEOTIDE SEQUENCE [LARGE SCALE GENOMIC DNA]</scope>
    <source>
        <strain evidence="1 2">11</strain>
    </source>
</reference>
<dbReference type="CDD" id="cd07067">
    <property type="entry name" value="HP_PGM_like"/>
    <property type="match status" value="1"/>
</dbReference>
<dbReference type="EMBL" id="FXAZ01000001">
    <property type="protein sequence ID" value="SMG19784.1"/>
    <property type="molecule type" value="Genomic_DNA"/>
</dbReference>
<dbReference type="PANTHER" id="PTHR48100">
    <property type="entry name" value="BROAD-SPECIFICITY PHOSPHATASE YOR283W-RELATED"/>
    <property type="match status" value="1"/>
</dbReference>
<dbReference type="GO" id="GO:0016791">
    <property type="term" value="F:phosphatase activity"/>
    <property type="evidence" value="ECO:0007669"/>
    <property type="project" value="TreeGrafter"/>
</dbReference>
<name>A0A1X7IZ99_9BACL</name>
<dbReference type="OrthoDB" id="9782128at2"/>
<organism evidence="1 2">
    <name type="scientific">Paenibacillus aquistagni</name>
    <dbReference type="NCBI Taxonomy" id="1852522"/>
    <lineage>
        <taxon>Bacteria</taxon>
        <taxon>Bacillati</taxon>
        <taxon>Bacillota</taxon>
        <taxon>Bacilli</taxon>
        <taxon>Bacillales</taxon>
        <taxon>Paenibacillaceae</taxon>
        <taxon>Paenibacillus</taxon>
    </lineage>
</organism>
<dbReference type="Gene3D" id="3.40.50.1240">
    <property type="entry name" value="Phosphoglycerate mutase-like"/>
    <property type="match status" value="1"/>
</dbReference>
<dbReference type="Pfam" id="PF00300">
    <property type="entry name" value="His_Phos_1"/>
    <property type="match status" value="1"/>
</dbReference>
<evidence type="ECO:0000313" key="1">
    <source>
        <dbReference type="EMBL" id="SMG19784.1"/>
    </source>
</evidence>